<dbReference type="AlphaFoldDB" id="A0A917BYL9"/>
<dbReference type="Proteomes" id="UP000632498">
    <property type="component" value="Unassembled WGS sequence"/>
</dbReference>
<proteinExistence type="predicted"/>
<evidence type="ECO:0000313" key="2">
    <source>
        <dbReference type="EMBL" id="GGF59884.1"/>
    </source>
</evidence>
<organism evidence="2 3">
    <name type="scientific">Terasakiella brassicae</name>
    <dbReference type="NCBI Taxonomy" id="1634917"/>
    <lineage>
        <taxon>Bacteria</taxon>
        <taxon>Pseudomonadati</taxon>
        <taxon>Pseudomonadota</taxon>
        <taxon>Alphaproteobacteria</taxon>
        <taxon>Rhodospirillales</taxon>
        <taxon>Terasakiellaceae</taxon>
        <taxon>Terasakiella</taxon>
    </lineage>
</organism>
<name>A0A917BYL9_9PROT</name>
<protein>
    <submittedName>
        <fullName evidence="2">Uncharacterized protein</fullName>
    </submittedName>
</protein>
<comment type="caution">
    <text evidence="2">The sequence shown here is derived from an EMBL/GenBank/DDBJ whole genome shotgun (WGS) entry which is preliminary data.</text>
</comment>
<gene>
    <name evidence="2" type="ORF">GCM10011332_11940</name>
</gene>
<feature type="transmembrane region" description="Helical" evidence="1">
    <location>
        <begin position="30"/>
        <end position="48"/>
    </location>
</feature>
<keyword evidence="3" id="KW-1185">Reference proteome</keyword>
<keyword evidence="1" id="KW-1133">Transmembrane helix</keyword>
<dbReference type="EMBL" id="BMHV01000007">
    <property type="protein sequence ID" value="GGF59884.1"/>
    <property type="molecule type" value="Genomic_DNA"/>
</dbReference>
<evidence type="ECO:0000256" key="1">
    <source>
        <dbReference type="SAM" id="Phobius"/>
    </source>
</evidence>
<keyword evidence="1" id="KW-0812">Transmembrane</keyword>
<sequence>MWDIIIALCLVAVVCGPVWAISRYLRVDLPKFVLPMLAGISLLTFNAYMRYTWGDRTAAAFPPEVVVLKEYRFSSIFEPWTYLVPRVSHFIAADTTQTRTNEEHPEIIMGATVMMQEHQETLNMTVLVNCEKDIVAVLPTKQIAQGQNPLELAQWSGKNEFPYIADFYCKK</sequence>
<reference evidence="2" key="2">
    <citation type="submission" date="2020-09" db="EMBL/GenBank/DDBJ databases">
        <authorList>
            <person name="Sun Q."/>
            <person name="Zhou Y."/>
        </authorList>
    </citation>
    <scope>NUCLEOTIDE SEQUENCE</scope>
    <source>
        <strain evidence="2">CGMCC 1.15254</strain>
    </source>
</reference>
<evidence type="ECO:0000313" key="3">
    <source>
        <dbReference type="Proteomes" id="UP000632498"/>
    </source>
</evidence>
<accession>A0A917BYL9</accession>
<dbReference type="RefSeq" id="WP_188662789.1">
    <property type="nucleotide sequence ID" value="NZ_BMHV01000007.1"/>
</dbReference>
<reference evidence="2" key="1">
    <citation type="journal article" date="2014" name="Int. J. Syst. Evol. Microbiol.">
        <title>Complete genome sequence of Corynebacterium casei LMG S-19264T (=DSM 44701T), isolated from a smear-ripened cheese.</title>
        <authorList>
            <consortium name="US DOE Joint Genome Institute (JGI-PGF)"/>
            <person name="Walter F."/>
            <person name="Albersmeier A."/>
            <person name="Kalinowski J."/>
            <person name="Ruckert C."/>
        </authorList>
    </citation>
    <scope>NUCLEOTIDE SEQUENCE</scope>
    <source>
        <strain evidence="2">CGMCC 1.15254</strain>
    </source>
</reference>
<keyword evidence="1" id="KW-0472">Membrane</keyword>